<evidence type="ECO:0000256" key="1">
    <source>
        <dbReference type="ARBA" id="ARBA00004141"/>
    </source>
</evidence>
<evidence type="ECO:0000256" key="7">
    <source>
        <dbReference type="SAM" id="Phobius"/>
    </source>
</evidence>
<dbReference type="Pfam" id="PF03006">
    <property type="entry name" value="HlyIII"/>
    <property type="match status" value="1"/>
</dbReference>
<sequence length="295" mass="34256">MPQKLLKTAHYIELGNYQHWPVLIPQRIRLYTYEQIPLFLKENPYITDGYRAHLPSKLCLKSIFILSNETVNIWSHLLGFLLFFSLGVNDLLSVLPASGANREDYVIYAIGLFCFQVCMLCSVGYHLFSCHRSEKTCRRWLALDYAGISVGILGCYVPGIFYAFYCNAFWRQVYLLTVLSLILAVFSAQVHPRYLSKECTSDVVIFPVCHKSFLSLFQLFLPRVIIMYLIAGSAFLFYVTKIPERYFPGQLNYLGASHQVWHVLVVAMFYWWHQTAVYIMHFRHSQSCPAHTTRS</sequence>
<feature type="transmembrane region" description="Helical" evidence="7">
    <location>
        <begin position="140"/>
        <end position="163"/>
    </location>
</feature>
<evidence type="ECO:0000313" key="8">
    <source>
        <dbReference type="Ensembl" id="ENSONIP00000071504.1"/>
    </source>
</evidence>
<keyword evidence="6" id="KW-0479">Metal-binding</keyword>
<dbReference type="PANTHER" id="PTHR20855">
    <property type="entry name" value="ADIPOR/PROGESTIN RECEPTOR-RELATED"/>
    <property type="match status" value="1"/>
</dbReference>
<dbReference type="PANTHER" id="PTHR20855:SF15">
    <property type="entry name" value="PROGESTIN AND ADIPOQ RECEPTOR FAMILY MEMBER 3"/>
    <property type="match status" value="1"/>
</dbReference>
<evidence type="ECO:0000256" key="2">
    <source>
        <dbReference type="ARBA" id="ARBA00007018"/>
    </source>
</evidence>
<feature type="binding site" evidence="6">
    <location>
        <position position="126"/>
    </location>
    <ligand>
        <name>Zn(2+)</name>
        <dbReference type="ChEBI" id="CHEBI:29105"/>
    </ligand>
</feature>
<evidence type="ECO:0000256" key="4">
    <source>
        <dbReference type="ARBA" id="ARBA00022989"/>
    </source>
</evidence>
<dbReference type="OMA" id="EVPSWYA"/>
<feature type="transmembrane region" description="Helical" evidence="7">
    <location>
        <begin position="105"/>
        <end position="128"/>
    </location>
</feature>
<organism evidence="8 9">
    <name type="scientific">Oreochromis niloticus</name>
    <name type="common">Nile tilapia</name>
    <name type="synonym">Tilapia nilotica</name>
    <dbReference type="NCBI Taxonomy" id="8128"/>
    <lineage>
        <taxon>Eukaryota</taxon>
        <taxon>Metazoa</taxon>
        <taxon>Chordata</taxon>
        <taxon>Craniata</taxon>
        <taxon>Vertebrata</taxon>
        <taxon>Euteleostomi</taxon>
        <taxon>Actinopterygii</taxon>
        <taxon>Neopterygii</taxon>
        <taxon>Teleostei</taxon>
        <taxon>Neoteleostei</taxon>
        <taxon>Acanthomorphata</taxon>
        <taxon>Ovalentaria</taxon>
        <taxon>Cichlomorphae</taxon>
        <taxon>Cichliformes</taxon>
        <taxon>Cichlidae</taxon>
        <taxon>African cichlids</taxon>
        <taxon>Pseudocrenilabrinae</taxon>
        <taxon>Oreochromini</taxon>
        <taxon>Oreochromis</taxon>
    </lineage>
</organism>
<keyword evidence="6" id="KW-0862">Zinc</keyword>
<evidence type="ECO:0000256" key="3">
    <source>
        <dbReference type="ARBA" id="ARBA00022692"/>
    </source>
</evidence>
<comment type="subcellular location">
    <subcellularLocation>
        <location evidence="1">Membrane</location>
        <topology evidence="1">Multi-pass membrane protein</topology>
    </subcellularLocation>
</comment>
<accession>A0A669EJA5</accession>
<reference evidence="9" key="1">
    <citation type="submission" date="2012-01" db="EMBL/GenBank/DDBJ databases">
        <title>The Genome Sequence of Oreochromis niloticus (Nile Tilapia).</title>
        <authorList>
            <consortium name="Broad Institute Genome Assembly Team"/>
            <consortium name="Broad Institute Sequencing Platform"/>
            <person name="Di Palma F."/>
            <person name="Johnson J."/>
            <person name="Lander E.S."/>
            <person name="Lindblad-Toh K."/>
        </authorList>
    </citation>
    <scope>NUCLEOTIDE SEQUENCE [LARGE SCALE GENOMIC DNA]</scope>
</reference>
<dbReference type="InterPro" id="IPR004254">
    <property type="entry name" value="AdipoR/HlyIII-related"/>
</dbReference>
<keyword evidence="4 7" id="KW-1133">Transmembrane helix</keyword>
<dbReference type="InParanoid" id="A0A669EJA5"/>
<reference evidence="8" key="3">
    <citation type="submission" date="2025-09" db="UniProtKB">
        <authorList>
            <consortium name="Ensembl"/>
        </authorList>
    </citation>
    <scope>IDENTIFICATION</scope>
</reference>
<evidence type="ECO:0000256" key="6">
    <source>
        <dbReference type="PIRSR" id="PIRSR604254-1"/>
    </source>
</evidence>
<feature type="transmembrane region" description="Helical" evidence="7">
    <location>
        <begin position="220"/>
        <end position="240"/>
    </location>
</feature>
<dbReference type="GO" id="GO:0046872">
    <property type="term" value="F:metal ion binding"/>
    <property type="evidence" value="ECO:0007669"/>
    <property type="project" value="UniProtKB-KW"/>
</dbReference>
<evidence type="ECO:0000256" key="5">
    <source>
        <dbReference type="ARBA" id="ARBA00023136"/>
    </source>
</evidence>
<dbReference type="Proteomes" id="UP000005207">
    <property type="component" value="Linkage group LG7"/>
</dbReference>
<proteinExistence type="inferred from homology"/>
<feature type="binding site" evidence="6">
    <location>
        <position position="258"/>
    </location>
    <ligand>
        <name>Zn(2+)</name>
        <dbReference type="ChEBI" id="CHEBI:29105"/>
    </ligand>
</feature>
<reference evidence="8" key="2">
    <citation type="submission" date="2025-08" db="UniProtKB">
        <authorList>
            <consortium name="Ensembl"/>
        </authorList>
    </citation>
    <scope>IDENTIFICATION</scope>
</reference>
<gene>
    <name evidence="8" type="primary">PAQR3</name>
    <name evidence="8" type="synonym">LOC100692972</name>
</gene>
<name>A0A669EJA5_ORENI</name>
<dbReference type="GO" id="GO:0016020">
    <property type="term" value="C:membrane"/>
    <property type="evidence" value="ECO:0007669"/>
    <property type="project" value="UniProtKB-SubCell"/>
</dbReference>
<feature type="transmembrane region" description="Helical" evidence="7">
    <location>
        <begin position="260"/>
        <end position="280"/>
    </location>
</feature>
<feature type="binding site" evidence="6">
    <location>
        <position position="262"/>
    </location>
    <ligand>
        <name>Zn(2+)</name>
        <dbReference type="ChEBI" id="CHEBI:29105"/>
    </ligand>
</feature>
<keyword evidence="3 7" id="KW-0812">Transmembrane</keyword>
<evidence type="ECO:0000313" key="9">
    <source>
        <dbReference type="Proteomes" id="UP000005207"/>
    </source>
</evidence>
<dbReference type="GeneTree" id="ENSGT00940000155291"/>
<comment type="similarity">
    <text evidence="2">Belongs to the ADIPOR family.</text>
</comment>
<keyword evidence="9" id="KW-1185">Reference proteome</keyword>
<feature type="transmembrane region" description="Helical" evidence="7">
    <location>
        <begin position="63"/>
        <end position="85"/>
    </location>
</feature>
<dbReference type="AlphaFoldDB" id="A0A669EJA5"/>
<keyword evidence="5 7" id="KW-0472">Membrane</keyword>
<protein>
    <submittedName>
        <fullName evidence="8">Progestin and adipoQ receptor family member IIIb</fullName>
    </submittedName>
</protein>
<dbReference type="Ensembl" id="ENSONIT00000072954.1">
    <property type="protein sequence ID" value="ENSONIP00000071504.1"/>
    <property type="gene ID" value="ENSONIG00000030068.1"/>
</dbReference>
<feature type="transmembrane region" description="Helical" evidence="7">
    <location>
        <begin position="169"/>
        <end position="188"/>
    </location>
</feature>
<dbReference type="GO" id="GO:0038023">
    <property type="term" value="F:signaling receptor activity"/>
    <property type="evidence" value="ECO:0007669"/>
    <property type="project" value="TreeGrafter"/>
</dbReference>